<dbReference type="InterPro" id="IPR029058">
    <property type="entry name" value="AB_hydrolase_fold"/>
</dbReference>
<gene>
    <name evidence="8" type="primary">WBGene00119161</name>
</gene>
<evidence type="ECO:0000313" key="8">
    <source>
        <dbReference type="EnsemblMetazoa" id="PPA29607.1"/>
    </source>
</evidence>
<dbReference type="Proteomes" id="UP000005239">
    <property type="component" value="Unassembled WGS sequence"/>
</dbReference>
<evidence type="ECO:0000256" key="7">
    <source>
        <dbReference type="PIRNR" id="PIRNR000862"/>
    </source>
</evidence>
<accession>A0A2A6CP10</accession>
<keyword evidence="4 7" id="KW-0442">Lipid degradation</keyword>
<sequence length="414" mass="46865">MNGVFLLALLAVPSVAWLPDPEESMTAAEIIEYWGYPVEEHDVITEDGYILSMLRVPHGRHSNDTNATCHRPPILLVHGLLTDASEFLGNPPETSPGMILADAGFDVFLLNVRGTTYSQRHVNLTKDDPEFWKFSVDDYGKYDAAAAVDLILKVTGARDMYYIGHSQGCDVGFILLVERPEYNRKVRAIFQLAPAGTIRYSKGLFKWAVDRKTPFKILLNLMGPHEFGLRTPSLLGAVARFLCPPRPVGTGERAQDANALFQLCYDSIQFANGPSTSSFNWSRMPIYLSNVFASTSTWSIMQVLQTTDHSHPSHFDGGPSENLRRYGSVHPPQYNYSIIDTDVYLFWSRNDWVNVPREIETWLLPRMRPGVIKTTFEIPEYNHMDFAFATDVSDRVFSKIIKIVRKYEPESCIE</sequence>
<evidence type="ECO:0000256" key="6">
    <source>
        <dbReference type="ARBA" id="ARBA00023180"/>
    </source>
</evidence>
<keyword evidence="3 7" id="KW-0378">Hydrolase</keyword>
<dbReference type="InterPro" id="IPR025483">
    <property type="entry name" value="Lipase_euk"/>
</dbReference>
<dbReference type="GO" id="GO:0016298">
    <property type="term" value="F:lipase activity"/>
    <property type="evidence" value="ECO:0000318"/>
    <property type="project" value="GO_Central"/>
</dbReference>
<dbReference type="Gene3D" id="3.40.50.1820">
    <property type="entry name" value="alpha/beta hydrolase"/>
    <property type="match status" value="1"/>
</dbReference>
<dbReference type="InterPro" id="IPR006693">
    <property type="entry name" value="AB_hydrolase_lipase"/>
</dbReference>
<dbReference type="SUPFAM" id="SSF53474">
    <property type="entry name" value="alpha/beta-Hydrolases"/>
    <property type="match status" value="1"/>
</dbReference>
<protein>
    <recommendedName>
        <fullName evidence="7">Lipase</fullName>
    </recommendedName>
</protein>
<dbReference type="EnsemblMetazoa" id="PPA29607.1">
    <property type="protein sequence ID" value="PPA29607.1"/>
    <property type="gene ID" value="WBGene00119161"/>
</dbReference>
<proteinExistence type="inferred from homology"/>
<keyword evidence="6" id="KW-0325">Glycoprotein</keyword>
<evidence type="ECO:0000256" key="4">
    <source>
        <dbReference type="ARBA" id="ARBA00022963"/>
    </source>
</evidence>
<keyword evidence="9" id="KW-1185">Reference proteome</keyword>
<keyword evidence="5" id="KW-0443">Lipid metabolism</keyword>
<reference evidence="8" key="2">
    <citation type="submission" date="2022-06" db="UniProtKB">
        <authorList>
            <consortium name="EnsemblMetazoa"/>
        </authorList>
    </citation>
    <scope>IDENTIFICATION</scope>
    <source>
        <strain evidence="8">PS312</strain>
    </source>
</reference>
<comment type="similarity">
    <text evidence="1 7">Belongs to the AB hydrolase superfamily. Lipase family.</text>
</comment>
<dbReference type="Pfam" id="PF04083">
    <property type="entry name" value="Abhydro_lipase"/>
    <property type="match status" value="1"/>
</dbReference>
<name>A0A2A6CP10_PRIPA</name>
<reference evidence="9" key="1">
    <citation type="journal article" date="2008" name="Nat. Genet.">
        <title>The Pristionchus pacificus genome provides a unique perspective on nematode lifestyle and parasitism.</title>
        <authorList>
            <person name="Dieterich C."/>
            <person name="Clifton S.W."/>
            <person name="Schuster L.N."/>
            <person name="Chinwalla A."/>
            <person name="Delehaunty K."/>
            <person name="Dinkelacker I."/>
            <person name="Fulton L."/>
            <person name="Fulton R."/>
            <person name="Godfrey J."/>
            <person name="Minx P."/>
            <person name="Mitreva M."/>
            <person name="Roeseler W."/>
            <person name="Tian H."/>
            <person name="Witte H."/>
            <person name="Yang S.P."/>
            <person name="Wilson R.K."/>
            <person name="Sommer R.J."/>
        </authorList>
    </citation>
    <scope>NUCLEOTIDE SEQUENCE [LARGE SCALE GENOMIC DNA]</scope>
    <source>
        <strain evidence="9">PS312</strain>
    </source>
</reference>
<evidence type="ECO:0000256" key="3">
    <source>
        <dbReference type="ARBA" id="ARBA00022801"/>
    </source>
</evidence>
<dbReference type="PANTHER" id="PTHR11005">
    <property type="entry name" value="LYSOSOMAL ACID LIPASE-RELATED"/>
    <property type="match status" value="1"/>
</dbReference>
<evidence type="ECO:0000256" key="5">
    <source>
        <dbReference type="ARBA" id="ARBA00023098"/>
    </source>
</evidence>
<evidence type="ECO:0000256" key="2">
    <source>
        <dbReference type="ARBA" id="ARBA00022729"/>
    </source>
</evidence>
<evidence type="ECO:0000313" key="9">
    <source>
        <dbReference type="Proteomes" id="UP000005239"/>
    </source>
</evidence>
<dbReference type="AlphaFoldDB" id="A0A2A6CP10"/>
<dbReference type="GO" id="GO:0006629">
    <property type="term" value="P:lipid metabolic process"/>
    <property type="evidence" value="ECO:0000318"/>
    <property type="project" value="GO_Central"/>
</dbReference>
<accession>A0A8R1YI76</accession>
<keyword evidence="2" id="KW-0732">Signal</keyword>
<dbReference type="OrthoDB" id="9974421at2759"/>
<evidence type="ECO:0000256" key="1">
    <source>
        <dbReference type="ARBA" id="ARBA00010701"/>
    </source>
</evidence>
<dbReference type="FunFam" id="3.40.50.1820:FF:000057">
    <property type="entry name" value="Lipase"/>
    <property type="match status" value="1"/>
</dbReference>
<organism evidence="8 9">
    <name type="scientific">Pristionchus pacificus</name>
    <name type="common">Parasitic nematode worm</name>
    <dbReference type="NCBI Taxonomy" id="54126"/>
    <lineage>
        <taxon>Eukaryota</taxon>
        <taxon>Metazoa</taxon>
        <taxon>Ecdysozoa</taxon>
        <taxon>Nematoda</taxon>
        <taxon>Chromadorea</taxon>
        <taxon>Rhabditida</taxon>
        <taxon>Rhabditina</taxon>
        <taxon>Diplogasteromorpha</taxon>
        <taxon>Diplogasteroidea</taxon>
        <taxon>Neodiplogasteridae</taxon>
        <taxon>Pristionchus</taxon>
    </lineage>
</organism>
<dbReference type="GO" id="GO:0016042">
    <property type="term" value="P:lipid catabolic process"/>
    <property type="evidence" value="ECO:0007669"/>
    <property type="project" value="UniProtKB-KW"/>
</dbReference>
<dbReference type="PIRSF" id="PIRSF000862">
    <property type="entry name" value="Steryl_ester_lip"/>
    <property type="match status" value="1"/>
</dbReference>